<feature type="DNA-binding region" description="HMG box" evidence="2">
    <location>
        <begin position="91"/>
        <end position="164"/>
    </location>
</feature>
<evidence type="ECO:0000313" key="5">
    <source>
        <dbReference type="EMBL" id="EDK45053.1"/>
    </source>
</evidence>
<sequence length="235" mass="26628">MSSELKITKDTLVASLFELSKAALEAANAAIDFYKVATGGEEDVTAEQLHEIQEAMKVAAQATAGVKRELEEPNGETSKKKKKAEKDPNAPKKPLTMYFAYSFDIRKRVAEERKKKNLPNMNAIDMNQTIKDHWESISPEEKAKWKNKYDEEMKKYIVEKAKYDQSLKDGTPYVPPHQRTASGTDNLDSPKIEETTVEEVNEQSAAPSASQDEKDKKRKKKEKSDKKEKKKKSSN</sequence>
<dbReference type="GO" id="GO:2001034">
    <property type="term" value="P:positive regulation of double-strand break repair via nonhomologous end joining"/>
    <property type="evidence" value="ECO:0007669"/>
    <property type="project" value="EnsemblFungi"/>
</dbReference>
<dbReference type="GO" id="GO:0032040">
    <property type="term" value="C:small-subunit processome"/>
    <property type="evidence" value="ECO:0007669"/>
    <property type="project" value="EnsemblFungi"/>
</dbReference>
<dbReference type="GO" id="GO:0060962">
    <property type="term" value="P:regulation of ribosomal protein gene transcription by RNA polymerase II"/>
    <property type="evidence" value="ECO:0007669"/>
    <property type="project" value="EnsemblFungi"/>
</dbReference>
<feature type="domain" description="HMG box" evidence="4">
    <location>
        <begin position="91"/>
        <end position="164"/>
    </location>
</feature>
<dbReference type="InterPro" id="IPR050342">
    <property type="entry name" value="HMGB"/>
</dbReference>
<dbReference type="GO" id="GO:0006265">
    <property type="term" value="P:DNA topological change"/>
    <property type="evidence" value="ECO:0007669"/>
    <property type="project" value="EnsemblFungi"/>
</dbReference>
<dbReference type="GO" id="GO:0033553">
    <property type="term" value="C:rDNA heterochromatin"/>
    <property type="evidence" value="ECO:0007669"/>
    <property type="project" value="EnsemblFungi"/>
</dbReference>
<evidence type="ECO:0000256" key="2">
    <source>
        <dbReference type="PROSITE-ProRule" id="PRU00267"/>
    </source>
</evidence>
<dbReference type="EMBL" id="CH981527">
    <property type="protein sequence ID" value="EDK45053.1"/>
    <property type="molecule type" value="Genomic_DNA"/>
</dbReference>
<gene>
    <name evidence="5" type="ORF">LELG_03232</name>
</gene>
<protein>
    <recommendedName>
        <fullName evidence="4">HMG box domain-containing protein</fullName>
    </recommendedName>
</protein>
<accession>A5E0U5</accession>
<dbReference type="PROSITE" id="PS50118">
    <property type="entry name" value="HMG_BOX_2"/>
    <property type="match status" value="1"/>
</dbReference>
<evidence type="ECO:0000256" key="1">
    <source>
        <dbReference type="ARBA" id="ARBA00023125"/>
    </source>
</evidence>
<dbReference type="VEuPathDB" id="FungiDB:LELG_03232"/>
<dbReference type="OMA" id="DKWKQAY"/>
<dbReference type="GO" id="GO:0006338">
    <property type="term" value="P:chromatin remodeling"/>
    <property type="evidence" value="ECO:0007669"/>
    <property type="project" value="EnsemblFungi"/>
</dbReference>
<dbReference type="GO" id="GO:0000400">
    <property type="term" value="F:four-way junction DNA binding"/>
    <property type="evidence" value="ECO:0007669"/>
    <property type="project" value="EnsemblFungi"/>
</dbReference>
<dbReference type="GO" id="GO:0001174">
    <property type="term" value="P:transcriptional start site selection at RNA polymerase II promoter"/>
    <property type="evidence" value="ECO:0007669"/>
    <property type="project" value="EnsemblFungi"/>
</dbReference>
<organism evidence="5 6">
    <name type="scientific">Lodderomyces elongisporus (strain ATCC 11503 / CBS 2605 / JCM 1781 / NBRC 1676 / NRRL YB-4239)</name>
    <name type="common">Yeast</name>
    <name type="synonym">Saccharomyces elongisporus</name>
    <dbReference type="NCBI Taxonomy" id="379508"/>
    <lineage>
        <taxon>Eukaryota</taxon>
        <taxon>Fungi</taxon>
        <taxon>Dikarya</taxon>
        <taxon>Ascomycota</taxon>
        <taxon>Saccharomycotina</taxon>
        <taxon>Pichiomycetes</taxon>
        <taxon>Debaryomycetaceae</taxon>
        <taxon>Candida/Lodderomyces clade</taxon>
        <taxon>Lodderomyces</taxon>
    </lineage>
</organism>
<dbReference type="HOGENOM" id="CLU_076155_1_0_1"/>
<dbReference type="PANTHER" id="PTHR48112:SF22">
    <property type="entry name" value="MITOCHONDRIAL TRANSCRIPTION FACTOR A, ISOFORM B"/>
    <property type="match status" value="1"/>
</dbReference>
<dbReference type="GO" id="GO:0005829">
    <property type="term" value="C:cytosol"/>
    <property type="evidence" value="ECO:0007669"/>
    <property type="project" value="EnsemblFungi"/>
</dbReference>
<dbReference type="GO" id="GO:0006356">
    <property type="term" value="P:regulation of transcription by RNA polymerase I"/>
    <property type="evidence" value="ECO:0007669"/>
    <property type="project" value="EnsemblFungi"/>
</dbReference>
<dbReference type="GO" id="GO:0044804">
    <property type="term" value="P:nucleophagy"/>
    <property type="evidence" value="ECO:0007669"/>
    <property type="project" value="EnsemblFungi"/>
</dbReference>
<keyword evidence="2" id="KW-0539">Nucleus</keyword>
<dbReference type="InterPro" id="IPR036910">
    <property type="entry name" value="HMG_box_dom_sf"/>
</dbReference>
<dbReference type="GeneID" id="5232739"/>
<dbReference type="Gene3D" id="1.10.30.10">
    <property type="entry name" value="High mobility group box domain"/>
    <property type="match status" value="1"/>
</dbReference>
<dbReference type="OrthoDB" id="5550281at2759"/>
<dbReference type="AlphaFoldDB" id="A5E0U5"/>
<dbReference type="SMART" id="SM00398">
    <property type="entry name" value="HMG"/>
    <property type="match status" value="1"/>
</dbReference>
<dbReference type="GO" id="GO:0003690">
    <property type="term" value="F:double-stranded DNA binding"/>
    <property type="evidence" value="ECO:0007669"/>
    <property type="project" value="EnsemblFungi"/>
</dbReference>
<evidence type="ECO:0000313" key="6">
    <source>
        <dbReference type="Proteomes" id="UP000001996"/>
    </source>
</evidence>
<proteinExistence type="predicted"/>
<dbReference type="SUPFAM" id="SSF47095">
    <property type="entry name" value="HMG-box"/>
    <property type="match status" value="1"/>
</dbReference>
<dbReference type="KEGG" id="lel:PVL30_002728"/>
<evidence type="ECO:0000256" key="3">
    <source>
        <dbReference type="SAM" id="MobiDB-lite"/>
    </source>
</evidence>
<feature type="region of interest" description="Disordered" evidence="3">
    <location>
        <begin position="162"/>
        <end position="235"/>
    </location>
</feature>
<dbReference type="FunCoup" id="A5E0U5">
    <property type="interactions" value="267"/>
</dbReference>
<dbReference type="GO" id="GO:0008301">
    <property type="term" value="F:DNA binding, bending"/>
    <property type="evidence" value="ECO:0007669"/>
    <property type="project" value="EnsemblFungi"/>
</dbReference>
<evidence type="ECO:0000259" key="4">
    <source>
        <dbReference type="PROSITE" id="PS50118"/>
    </source>
</evidence>
<dbReference type="InParanoid" id="A5E0U5"/>
<dbReference type="Pfam" id="PF00505">
    <property type="entry name" value="HMG_box"/>
    <property type="match status" value="1"/>
</dbReference>
<dbReference type="InterPro" id="IPR009071">
    <property type="entry name" value="HMG_box_dom"/>
</dbReference>
<dbReference type="Proteomes" id="UP000001996">
    <property type="component" value="Unassembled WGS sequence"/>
</dbReference>
<keyword evidence="1 2" id="KW-0238">DNA-binding</keyword>
<name>A5E0U5_LODEL</name>
<reference evidence="5 6" key="1">
    <citation type="journal article" date="2009" name="Nature">
        <title>Evolution of pathogenicity and sexual reproduction in eight Candida genomes.</title>
        <authorList>
            <person name="Butler G."/>
            <person name="Rasmussen M.D."/>
            <person name="Lin M.F."/>
            <person name="Santos M.A."/>
            <person name="Sakthikumar S."/>
            <person name="Munro C.A."/>
            <person name="Rheinbay E."/>
            <person name="Grabherr M."/>
            <person name="Forche A."/>
            <person name="Reedy J.L."/>
            <person name="Agrafioti I."/>
            <person name="Arnaud M.B."/>
            <person name="Bates S."/>
            <person name="Brown A.J."/>
            <person name="Brunke S."/>
            <person name="Costanzo M.C."/>
            <person name="Fitzpatrick D.A."/>
            <person name="de Groot P.W."/>
            <person name="Harris D."/>
            <person name="Hoyer L.L."/>
            <person name="Hube B."/>
            <person name="Klis F.M."/>
            <person name="Kodira C."/>
            <person name="Lennard N."/>
            <person name="Logue M.E."/>
            <person name="Martin R."/>
            <person name="Neiman A.M."/>
            <person name="Nikolaou E."/>
            <person name="Quail M.A."/>
            <person name="Quinn J."/>
            <person name="Santos M.C."/>
            <person name="Schmitzberger F.F."/>
            <person name="Sherlock G."/>
            <person name="Shah P."/>
            <person name="Silverstein K.A."/>
            <person name="Skrzypek M.S."/>
            <person name="Soll D."/>
            <person name="Staggs R."/>
            <person name="Stansfield I."/>
            <person name="Stumpf M.P."/>
            <person name="Sudbery P.E."/>
            <person name="Srikantha T."/>
            <person name="Zeng Q."/>
            <person name="Berman J."/>
            <person name="Berriman M."/>
            <person name="Heitman J."/>
            <person name="Gow N.A."/>
            <person name="Lorenz M.C."/>
            <person name="Birren B.W."/>
            <person name="Kellis M."/>
            <person name="Cuomo C.A."/>
        </authorList>
    </citation>
    <scope>NUCLEOTIDE SEQUENCE [LARGE SCALE GENOMIC DNA]</scope>
    <source>
        <strain evidence="6">ATCC 11503 / BCRC 21390 / CBS 2605 / JCM 1781 / NBRC 1676 / NRRL YB-4239</strain>
    </source>
</reference>
<dbReference type="eggNOG" id="KOG0381">
    <property type="taxonomic scope" value="Eukaryota"/>
</dbReference>
<feature type="region of interest" description="Disordered" evidence="3">
    <location>
        <begin position="60"/>
        <end position="93"/>
    </location>
</feature>
<dbReference type="PANTHER" id="PTHR48112">
    <property type="entry name" value="HIGH MOBILITY GROUP PROTEIN DSP1"/>
    <property type="match status" value="1"/>
</dbReference>
<dbReference type="STRING" id="379508.A5E0U5"/>
<keyword evidence="6" id="KW-1185">Reference proteome</keyword>
<dbReference type="GO" id="GO:0070550">
    <property type="term" value="P:rDNA chromatin condensation"/>
    <property type="evidence" value="ECO:0007669"/>
    <property type="project" value="EnsemblFungi"/>
</dbReference>